<dbReference type="AlphaFoldDB" id="A0AA38UPR1"/>
<dbReference type="InterPro" id="IPR001025">
    <property type="entry name" value="BAH_dom"/>
</dbReference>
<proteinExistence type="predicted"/>
<accession>A0AA38UPR1</accession>
<dbReference type="EMBL" id="MU802377">
    <property type="protein sequence ID" value="KAJ3979347.1"/>
    <property type="molecule type" value="Genomic_DNA"/>
</dbReference>
<reference evidence="2" key="1">
    <citation type="submission" date="2022-08" db="EMBL/GenBank/DDBJ databases">
        <authorList>
            <consortium name="DOE Joint Genome Institute"/>
            <person name="Min B."/>
            <person name="Riley R."/>
            <person name="Sierra-Patev S."/>
            <person name="Naranjo-Ortiz M."/>
            <person name="Looney B."/>
            <person name="Konkel Z."/>
            <person name="Slot J.C."/>
            <person name="Sakamoto Y."/>
            <person name="Steenwyk J.L."/>
            <person name="Rokas A."/>
            <person name="Carro J."/>
            <person name="Camarero S."/>
            <person name="Ferreira P."/>
            <person name="Molpeceres G."/>
            <person name="Ruiz-Duenas F.J."/>
            <person name="Serrano A."/>
            <person name="Henrissat B."/>
            <person name="Drula E."/>
            <person name="Hughes K.W."/>
            <person name="Mata J.L."/>
            <person name="Ishikawa N.K."/>
            <person name="Vargas-Isla R."/>
            <person name="Ushijima S."/>
            <person name="Smith C.A."/>
            <person name="Ahrendt S."/>
            <person name="Andreopoulos W."/>
            <person name="He G."/>
            <person name="Labutti K."/>
            <person name="Lipzen A."/>
            <person name="Ng V."/>
            <person name="Sandor L."/>
            <person name="Barry K."/>
            <person name="Martinez A.T."/>
            <person name="Xiao Y."/>
            <person name="Gibbons J.G."/>
            <person name="Terashima K."/>
            <person name="Hibbett D.S."/>
            <person name="Grigoriev I.V."/>
        </authorList>
    </citation>
    <scope>NUCLEOTIDE SEQUENCE</scope>
    <source>
        <strain evidence="2">TFB7829</strain>
    </source>
</reference>
<dbReference type="PROSITE" id="PS51038">
    <property type="entry name" value="BAH"/>
    <property type="match status" value="1"/>
</dbReference>
<organism evidence="2 3">
    <name type="scientific">Lentinula detonsa</name>
    <dbReference type="NCBI Taxonomy" id="2804962"/>
    <lineage>
        <taxon>Eukaryota</taxon>
        <taxon>Fungi</taxon>
        <taxon>Dikarya</taxon>
        <taxon>Basidiomycota</taxon>
        <taxon>Agaricomycotina</taxon>
        <taxon>Agaricomycetes</taxon>
        <taxon>Agaricomycetidae</taxon>
        <taxon>Agaricales</taxon>
        <taxon>Marasmiineae</taxon>
        <taxon>Omphalotaceae</taxon>
        <taxon>Lentinula</taxon>
    </lineage>
</organism>
<evidence type="ECO:0000259" key="1">
    <source>
        <dbReference type="PROSITE" id="PS51038"/>
    </source>
</evidence>
<name>A0AA38UPR1_9AGAR</name>
<evidence type="ECO:0000313" key="2">
    <source>
        <dbReference type="EMBL" id="KAJ3979347.1"/>
    </source>
</evidence>
<dbReference type="Gene3D" id="2.30.30.490">
    <property type="match status" value="1"/>
</dbReference>
<protein>
    <recommendedName>
        <fullName evidence="1">BAH domain-containing protein</fullName>
    </recommendedName>
</protein>
<dbReference type="GO" id="GO:0003682">
    <property type="term" value="F:chromatin binding"/>
    <property type="evidence" value="ECO:0007669"/>
    <property type="project" value="InterPro"/>
</dbReference>
<dbReference type="InterPro" id="IPR043151">
    <property type="entry name" value="BAH_sf"/>
</dbReference>
<comment type="caution">
    <text evidence="2">The sequence shown here is derived from an EMBL/GenBank/DDBJ whole genome shotgun (WGS) entry which is preliminary data.</text>
</comment>
<sequence length="743" mass="84582">MPPVLRVRTRKICYDIREKRSPTTKRRRVANKRDREKSPPDPLLLGEIWKDMVANESGNVVERYTIFKDDEGNKVRVRPGSIVFVQNEASQQAFKRGDDNNVLLWLGTVMEIRSDVNGTLCKIRWFYSFEHARPHLARLGGMGEEWTMNYEAGVGPHELFDSDHFDVIDVDAILDVAQVHRYIQTEPQQPWFSVNSWYTRGSLSTVGQGTITRLTPMRFRPHQTVHRQRVYYHVEELTHQPSGRLENPLSRIIRGFGWESKIENAIGWSQVGTLAVTEEGVTADAITSNLSIEEKVDVFEQLALTRLDSDISQAAVDRFLTSEIFSEPIPKPFIDLRSSSTAGVDWHEEESRTEGDFASLDPDVSQAAVDHFLSNGIFSEDIPTSFRASGGSSPVHEIQSECDVSSDEDLGRLDGEVSDSAIDRYLSSGIFTEDIPQRLTNGWRSYASTERSKEIERFLEHDIFLESTPEVVYTPDNINAFLQSDVFDDSADMLMPLKCLGSLRKELFGKKVTFKSPCSSVVLIEGRSPEVGVDEDWEEEEVFRGAWTAADEMIYHPALLMTIIDRLAEHLAPDVWLEAQEIEAYLSQRRYEMPRKSLGLLFVPPGYYMKVLSQIPEEMRDEDEAALEIRIDPDDLEGYRSVFGYDRGDGCQLVGTVINSGNMHWFAFVVDRREGRNAAYIFGQGTRRMQDTRAFPHLRQFRGYLVFRILCALHGWDDRGPDIVIRSDWTQLGGTECGVYVVG</sequence>
<evidence type="ECO:0000313" key="3">
    <source>
        <dbReference type="Proteomes" id="UP001163850"/>
    </source>
</evidence>
<feature type="domain" description="BAH" evidence="1">
    <location>
        <begin position="75"/>
        <end position="214"/>
    </location>
</feature>
<dbReference type="Proteomes" id="UP001163850">
    <property type="component" value="Unassembled WGS sequence"/>
</dbReference>
<gene>
    <name evidence="2" type="ORF">F5890DRAFT_1558844</name>
</gene>